<dbReference type="EMBL" id="RCHT01000025">
    <property type="protein sequence ID" value="RLL09012.1"/>
    <property type="molecule type" value="Genomic_DNA"/>
</dbReference>
<dbReference type="InterPro" id="IPR050312">
    <property type="entry name" value="IolE/XylAMocC-like"/>
</dbReference>
<comment type="caution">
    <text evidence="2">The sequence shown here is derived from an EMBL/GenBank/DDBJ whole genome shotgun (WGS) entry which is preliminary data.</text>
</comment>
<organism evidence="2 3">
    <name type="scientific">Anaerotruncus massiliensis</name>
    <name type="common">ex Liu et al. 2021</name>
    <dbReference type="NCBI Taxonomy" id="2321404"/>
    <lineage>
        <taxon>Bacteria</taxon>
        <taxon>Bacillati</taxon>
        <taxon>Bacillota</taxon>
        <taxon>Clostridia</taxon>
        <taxon>Eubacteriales</taxon>
        <taxon>Oscillospiraceae</taxon>
        <taxon>Anaerotruncus</taxon>
    </lineage>
</organism>
<evidence type="ECO:0000259" key="1">
    <source>
        <dbReference type="Pfam" id="PF01261"/>
    </source>
</evidence>
<proteinExistence type="predicted"/>
<dbReference type="Gene3D" id="3.20.20.150">
    <property type="entry name" value="Divalent-metal-dependent TIM barrel enzymes"/>
    <property type="match status" value="1"/>
</dbReference>
<dbReference type="InterPro" id="IPR036237">
    <property type="entry name" value="Xyl_isomerase-like_sf"/>
</dbReference>
<dbReference type="Pfam" id="PF01261">
    <property type="entry name" value="AP_endonuc_2"/>
    <property type="match status" value="1"/>
</dbReference>
<evidence type="ECO:0000313" key="2">
    <source>
        <dbReference type="EMBL" id="RLL09012.1"/>
    </source>
</evidence>
<accession>A0A498CKV4</accession>
<dbReference type="Proteomes" id="UP000276301">
    <property type="component" value="Unassembled WGS sequence"/>
</dbReference>
<keyword evidence="2" id="KW-0413">Isomerase</keyword>
<dbReference type="PANTHER" id="PTHR12110:SF41">
    <property type="entry name" value="INOSOSE DEHYDRATASE"/>
    <property type="match status" value="1"/>
</dbReference>
<dbReference type="InterPro" id="IPR013022">
    <property type="entry name" value="Xyl_isomerase-like_TIM-brl"/>
</dbReference>
<sequence length="277" mass="30243">MRSGTMGRFQYGVCEWSLKARGRELCRIAAEQKLDCLQLGVGEEVLDGKGLGSPAVIEAYRQGSAEYGVEICSLSPQFVDQYSFTMPQGAEEERIAAELVDRTIDLCGEFGCKSFLLPVLGKNGICDGPSFHRAAAYIRRFSEKAAEKGIETHLEINQSVEQVHNLLDAVDNPMVKIFFDSQNLYVYDGTSMARYFTALADLIGGVHLKDGVGPMLSGSLLGEGTSGFFRTARAILDSDYKGCLILESVYDKASVCGRGAPEELLARDAALLHRVFD</sequence>
<evidence type="ECO:0000313" key="3">
    <source>
        <dbReference type="Proteomes" id="UP000276301"/>
    </source>
</evidence>
<dbReference type="PANTHER" id="PTHR12110">
    <property type="entry name" value="HYDROXYPYRUVATE ISOMERASE"/>
    <property type="match status" value="1"/>
</dbReference>
<keyword evidence="3" id="KW-1185">Reference proteome</keyword>
<protein>
    <submittedName>
        <fullName evidence="2">Sugar phosphate isomerase/epimerase</fullName>
    </submittedName>
</protein>
<dbReference type="GO" id="GO:0016853">
    <property type="term" value="F:isomerase activity"/>
    <property type="evidence" value="ECO:0007669"/>
    <property type="project" value="UniProtKB-KW"/>
</dbReference>
<dbReference type="AlphaFoldDB" id="A0A498CKV4"/>
<feature type="domain" description="Xylose isomerase-like TIM barrel" evidence="1">
    <location>
        <begin position="29"/>
        <end position="270"/>
    </location>
</feature>
<gene>
    <name evidence="2" type="ORF">D4A47_11000</name>
</gene>
<reference evidence="2 3" key="1">
    <citation type="submission" date="2018-10" db="EMBL/GenBank/DDBJ databases">
        <title>Anaerotruncus faecis sp. nov., isolated from human feces.</title>
        <authorList>
            <person name="Wang Y.-J."/>
        </authorList>
    </citation>
    <scope>NUCLEOTIDE SEQUENCE [LARGE SCALE GENOMIC DNA]</scope>
    <source>
        <strain evidence="2 3">22A2-44</strain>
    </source>
</reference>
<dbReference type="SUPFAM" id="SSF51658">
    <property type="entry name" value="Xylose isomerase-like"/>
    <property type="match status" value="1"/>
</dbReference>
<name>A0A498CKV4_9FIRM</name>